<comment type="caution">
    <text evidence="1">The sequence shown here is derived from an EMBL/GenBank/DDBJ whole genome shotgun (WGS) entry which is preliminary data.</text>
</comment>
<gene>
    <name evidence="1" type="ORF">KC19_9G023800</name>
</gene>
<protein>
    <submittedName>
        <fullName evidence="1">Uncharacterized protein</fullName>
    </submittedName>
</protein>
<dbReference type="Proteomes" id="UP000822688">
    <property type="component" value="Chromosome 9"/>
</dbReference>
<evidence type="ECO:0000313" key="2">
    <source>
        <dbReference type="Proteomes" id="UP000822688"/>
    </source>
</evidence>
<dbReference type="EMBL" id="CM026430">
    <property type="protein sequence ID" value="KAG0560910.1"/>
    <property type="molecule type" value="Genomic_DNA"/>
</dbReference>
<accession>A0A8T0GPH2</accession>
<reference evidence="1" key="1">
    <citation type="submission" date="2020-06" db="EMBL/GenBank/DDBJ databases">
        <title>WGS assembly of Ceratodon purpureus strain R40.</title>
        <authorList>
            <person name="Carey S.B."/>
            <person name="Jenkins J."/>
            <person name="Shu S."/>
            <person name="Lovell J.T."/>
            <person name="Sreedasyam A."/>
            <person name="Maumus F."/>
            <person name="Tiley G.P."/>
            <person name="Fernandez-Pozo N."/>
            <person name="Barry K."/>
            <person name="Chen C."/>
            <person name="Wang M."/>
            <person name="Lipzen A."/>
            <person name="Daum C."/>
            <person name="Saski C.A."/>
            <person name="Payton A.C."/>
            <person name="Mcbreen J.C."/>
            <person name="Conrad R.E."/>
            <person name="Kollar L.M."/>
            <person name="Olsson S."/>
            <person name="Huttunen S."/>
            <person name="Landis J.B."/>
            <person name="Wickett N.J."/>
            <person name="Johnson M.G."/>
            <person name="Rensing S.A."/>
            <person name="Grimwood J."/>
            <person name="Schmutz J."/>
            <person name="Mcdaniel S.F."/>
        </authorList>
    </citation>
    <scope>NUCLEOTIDE SEQUENCE</scope>
    <source>
        <strain evidence="1">R40</strain>
    </source>
</reference>
<dbReference type="AlphaFoldDB" id="A0A8T0GPH2"/>
<name>A0A8T0GPH2_CERPU</name>
<keyword evidence="2" id="KW-1185">Reference proteome</keyword>
<evidence type="ECO:0000313" key="1">
    <source>
        <dbReference type="EMBL" id="KAG0560910.1"/>
    </source>
</evidence>
<sequence>MCCFEDGRKTWIWWIQCKTFSHPVGVRRNGRIYQCKFYVNYRKSLSTSEWVLSLVRVVNFIERFVIISTVFRFLRLWAVKKT</sequence>
<proteinExistence type="predicted"/>
<organism evidence="1 2">
    <name type="scientific">Ceratodon purpureus</name>
    <name type="common">Fire moss</name>
    <name type="synonym">Dicranum purpureum</name>
    <dbReference type="NCBI Taxonomy" id="3225"/>
    <lineage>
        <taxon>Eukaryota</taxon>
        <taxon>Viridiplantae</taxon>
        <taxon>Streptophyta</taxon>
        <taxon>Embryophyta</taxon>
        <taxon>Bryophyta</taxon>
        <taxon>Bryophytina</taxon>
        <taxon>Bryopsida</taxon>
        <taxon>Dicranidae</taxon>
        <taxon>Pseudoditrichales</taxon>
        <taxon>Ditrichaceae</taxon>
        <taxon>Ceratodon</taxon>
    </lineage>
</organism>